<dbReference type="SUPFAM" id="SSF47473">
    <property type="entry name" value="EF-hand"/>
    <property type="match status" value="1"/>
</dbReference>
<evidence type="ECO:0000313" key="5">
    <source>
        <dbReference type="Proteomes" id="UP000009046"/>
    </source>
</evidence>
<protein>
    <submittedName>
        <fullName evidence="3 4">Calmodulin, putative</fullName>
    </submittedName>
</protein>
<evidence type="ECO:0000313" key="4">
    <source>
        <dbReference type="EnsemblMetazoa" id="PHUM424450-PA"/>
    </source>
</evidence>
<evidence type="ECO:0000256" key="1">
    <source>
        <dbReference type="ARBA" id="ARBA00022737"/>
    </source>
</evidence>
<dbReference type="VEuPathDB" id="VectorBase:PHUM424450"/>
<dbReference type="InParanoid" id="E0VSY2"/>
<reference evidence="4" key="3">
    <citation type="submission" date="2020-05" db="UniProtKB">
        <authorList>
            <consortium name="EnsemblMetazoa"/>
        </authorList>
    </citation>
    <scope>IDENTIFICATION</scope>
    <source>
        <strain evidence="4">USDA</strain>
    </source>
</reference>
<dbReference type="KEGG" id="phu:Phum_PHUM424450"/>
<keyword evidence="5" id="KW-1185">Reference proteome</keyword>
<dbReference type="CTD" id="8229911"/>
<reference evidence="3" key="2">
    <citation type="submission" date="2007-04" db="EMBL/GenBank/DDBJ databases">
        <title>The genome of the human body louse.</title>
        <authorList>
            <consortium name="The Human Body Louse Genome Consortium"/>
            <person name="Kirkness E."/>
            <person name="Walenz B."/>
            <person name="Hass B."/>
            <person name="Bruggner R."/>
            <person name="Strausberg R."/>
        </authorList>
    </citation>
    <scope>NUCLEOTIDE SEQUENCE</scope>
    <source>
        <strain evidence="3">USDA</strain>
    </source>
</reference>
<dbReference type="eggNOG" id="KOG0027">
    <property type="taxonomic scope" value="Eukaryota"/>
</dbReference>
<dbReference type="Proteomes" id="UP000009046">
    <property type="component" value="Unassembled WGS sequence"/>
</dbReference>
<dbReference type="PANTHER" id="PTHR23049">
    <property type="entry name" value="MYOSIN REGULATORY LIGHT CHAIN 2"/>
    <property type="match status" value="1"/>
</dbReference>
<dbReference type="EnsemblMetazoa" id="PHUM424450-RA">
    <property type="protein sequence ID" value="PHUM424450-PA"/>
    <property type="gene ID" value="PHUM424450"/>
</dbReference>
<dbReference type="AlphaFoldDB" id="E0VSY2"/>
<reference evidence="3" key="1">
    <citation type="submission" date="2007-04" db="EMBL/GenBank/DDBJ databases">
        <title>Annotation of Pediculus humanus corporis strain USDA.</title>
        <authorList>
            <person name="Kirkness E."/>
            <person name="Hannick L."/>
            <person name="Hass B."/>
            <person name="Bruggner R."/>
            <person name="Lawson D."/>
            <person name="Bidwell S."/>
            <person name="Joardar V."/>
            <person name="Caler E."/>
            <person name="Walenz B."/>
            <person name="Inman J."/>
            <person name="Schobel S."/>
            <person name="Galinsky K."/>
            <person name="Amedeo P."/>
            <person name="Strausberg R."/>
        </authorList>
    </citation>
    <scope>NUCLEOTIDE SEQUENCE</scope>
    <source>
        <strain evidence="3">USDA</strain>
    </source>
</reference>
<dbReference type="InterPro" id="IPR011992">
    <property type="entry name" value="EF-hand-dom_pair"/>
</dbReference>
<dbReference type="RefSeq" id="XP_002429225.1">
    <property type="nucleotide sequence ID" value="XM_002429180.1"/>
</dbReference>
<evidence type="ECO:0000313" key="3">
    <source>
        <dbReference type="EMBL" id="EEB16487.1"/>
    </source>
</evidence>
<gene>
    <name evidence="4" type="primary">8229911</name>
    <name evidence="3" type="ORF">Phum_PHUM424450</name>
</gene>
<dbReference type="STRING" id="121224.E0VSY2"/>
<name>E0VSY2_PEDHC</name>
<dbReference type="HOGENOM" id="CLU_1350337_0_0_1"/>
<organism>
    <name type="scientific">Pediculus humanus subsp. corporis</name>
    <name type="common">Body louse</name>
    <dbReference type="NCBI Taxonomy" id="121224"/>
    <lineage>
        <taxon>Eukaryota</taxon>
        <taxon>Metazoa</taxon>
        <taxon>Ecdysozoa</taxon>
        <taxon>Arthropoda</taxon>
        <taxon>Hexapoda</taxon>
        <taxon>Insecta</taxon>
        <taxon>Pterygota</taxon>
        <taxon>Neoptera</taxon>
        <taxon>Paraneoptera</taxon>
        <taxon>Psocodea</taxon>
        <taxon>Troctomorpha</taxon>
        <taxon>Phthiraptera</taxon>
        <taxon>Anoplura</taxon>
        <taxon>Pediculidae</taxon>
        <taxon>Pediculus</taxon>
    </lineage>
</organism>
<dbReference type="GO" id="GO:0005509">
    <property type="term" value="F:calcium ion binding"/>
    <property type="evidence" value="ECO:0007669"/>
    <property type="project" value="InterPro"/>
</dbReference>
<proteinExistence type="predicted"/>
<dbReference type="InterPro" id="IPR050403">
    <property type="entry name" value="Myosin_RLC"/>
</dbReference>
<dbReference type="PROSITE" id="PS50222">
    <property type="entry name" value="EF_HAND_2"/>
    <property type="match status" value="1"/>
</dbReference>
<dbReference type="EMBL" id="AAZO01005189">
    <property type="status" value="NOT_ANNOTATED_CDS"/>
    <property type="molecule type" value="Genomic_DNA"/>
</dbReference>
<accession>E0VSY2</accession>
<dbReference type="Gene3D" id="1.10.238.10">
    <property type="entry name" value="EF-hand"/>
    <property type="match status" value="2"/>
</dbReference>
<feature type="domain" description="EF-hand" evidence="2">
    <location>
        <begin position="43"/>
        <end position="78"/>
    </location>
</feature>
<sequence>MAESRDWKDYTRKTEVIHETKKTTEDSLCESIECDLTDFRLNDLESEICRSFALLDVRGEGVVSLEELKKLLVSLGRLPHDDELANIVRYALTEGCEESYGMNFKCFKSFVMKQLCVRTEEEDEQLRRAFDIFDVTSPPTGKLNVKVLRHHLKKLGDKLTDDEIDFLYREEDYWMLDEIDTIEYEKIICKLLDKPCDSQFLGC</sequence>
<evidence type="ECO:0000259" key="2">
    <source>
        <dbReference type="PROSITE" id="PS50222"/>
    </source>
</evidence>
<dbReference type="InterPro" id="IPR002048">
    <property type="entry name" value="EF_hand_dom"/>
</dbReference>
<dbReference type="GeneID" id="8229911"/>
<dbReference type="OrthoDB" id="26525at2759"/>
<dbReference type="EMBL" id="DS235758">
    <property type="protein sequence ID" value="EEB16487.1"/>
    <property type="molecule type" value="Genomic_DNA"/>
</dbReference>
<dbReference type="FunFam" id="1.10.238.10:FF:000003">
    <property type="entry name" value="Calmodulin A"/>
    <property type="match status" value="1"/>
</dbReference>
<keyword evidence="1" id="KW-0677">Repeat</keyword>